<dbReference type="STRING" id="75379.Tint_2433"/>
<evidence type="ECO:0000313" key="1">
    <source>
        <dbReference type="EMBL" id="ADG31782.1"/>
    </source>
</evidence>
<proteinExistence type="predicted"/>
<dbReference type="KEGG" id="tin:Tint_2433"/>
<organism evidence="1">
    <name type="scientific">Thiomonas intermedia (strain K12)</name>
    <name type="common">Thiobacillus intermedius</name>
    <dbReference type="NCBI Taxonomy" id="75379"/>
    <lineage>
        <taxon>Bacteria</taxon>
        <taxon>Pseudomonadati</taxon>
        <taxon>Pseudomonadota</taxon>
        <taxon>Betaproteobacteria</taxon>
        <taxon>Burkholderiales</taxon>
        <taxon>Thiomonas</taxon>
    </lineage>
</organism>
<protein>
    <submittedName>
        <fullName evidence="1">Uncharacterized protein</fullName>
    </submittedName>
</protein>
<reference evidence="1" key="1">
    <citation type="submission" date="2010-04" db="EMBL/GenBank/DDBJ databases">
        <title>Complete sequence of Thiomonas intermedia K12.</title>
        <authorList>
            <consortium name="US DOE Joint Genome Institute"/>
            <person name="Lucas S."/>
            <person name="Copeland A."/>
            <person name="Lapidus A."/>
            <person name="Cheng J.-F."/>
            <person name="Bruce D."/>
            <person name="Goodwin L."/>
            <person name="Pitluck S."/>
            <person name="Davenport K."/>
            <person name="Detter J.C."/>
            <person name="Han C."/>
            <person name="Tapia R."/>
            <person name="Land M."/>
            <person name="Hauser L."/>
            <person name="Kyrpides N."/>
            <person name="Ovchinnikova G."/>
            <person name="Kerfeld C.A."/>
            <person name="Cannon G.C."/>
            <person name="Heinhorst S."/>
            <person name="Woyke T."/>
        </authorList>
    </citation>
    <scope>NUCLEOTIDE SEQUENCE [LARGE SCALE GENOMIC DNA]</scope>
    <source>
        <strain evidence="1">K12</strain>
    </source>
</reference>
<name>D5X4W8_THIK1</name>
<dbReference type="EMBL" id="CP002021">
    <property type="protein sequence ID" value="ADG31782.1"/>
    <property type="molecule type" value="Genomic_DNA"/>
</dbReference>
<dbReference type="AlphaFoldDB" id="D5X4W8"/>
<dbReference type="HOGENOM" id="CLU_201151_0_0_4"/>
<dbReference type="BioCyc" id="TINT75379:TINT_RS12180-MONOMER"/>
<accession>D5X4W8</accession>
<gene>
    <name evidence="1" type="ordered locus">Tint_2433</name>
</gene>
<sequence length="70" mass="7652">MTISPIKHTPPSVDPDLQKVEPALRRAAQSARELALRTGTPCYVWRDGKLINVGSPQMNPSADTHTTEKA</sequence>